<evidence type="ECO:0000313" key="2">
    <source>
        <dbReference type="Proteomes" id="UP001149860"/>
    </source>
</evidence>
<gene>
    <name evidence="1" type="ORF">O0236_006660</name>
</gene>
<organism evidence="1 2">
    <name type="scientific">Lentilactobacillus terminaliae</name>
    <dbReference type="NCBI Taxonomy" id="3003483"/>
    <lineage>
        <taxon>Bacteria</taxon>
        <taxon>Bacillati</taxon>
        <taxon>Bacillota</taxon>
        <taxon>Bacilli</taxon>
        <taxon>Lactobacillales</taxon>
        <taxon>Lactobacillaceae</taxon>
        <taxon>Lentilactobacillus</taxon>
    </lineage>
</organism>
<dbReference type="Proteomes" id="UP001149860">
    <property type="component" value="Chromosome"/>
</dbReference>
<protein>
    <submittedName>
        <fullName evidence="1">Uncharacterized protein</fullName>
    </submittedName>
</protein>
<reference evidence="1" key="1">
    <citation type="submission" date="2024-08" db="EMBL/GenBank/DDBJ databases">
        <title>Lentilactobacillus sp. nov., isolated from tree bark.</title>
        <authorList>
            <person name="Phuengjayaem S."/>
            <person name="Tanasupawat S."/>
        </authorList>
    </citation>
    <scope>NUCLEOTIDE SEQUENCE</scope>
    <source>
        <strain evidence="1">SPB1-3</strain>
    </source>
</reference>
<keyword evidence="2" id="KW-1185">Reference proteome</keyword>
<sequence length="110" mass="12933">MFEQQIIERIGRNPDFNKLDAAYVSDAVDEAVTIIKRYQLSDDLLSRATYLYACNLLFRDYKKSSIKFKTVKLEDGEYTKFDDANKNNYWQDFLDFLSEHGYTNKVTGFS</sequence>
<dbReference type="EMBL" id="CP168151">
    <property type="protein sequence ID" value="XFD39111.1"/>
    <property type="molecule type" value="Genomic_DNA"/>
</dbReference>
<evidence type="ECO:0000313" key="1">
    <source>
        <dbReference type="EMBL" id="XFD39111.1"/>
    </source>
</evidence>
<name>A0ACD5DD93_9LACO</name>
<proteinExistence type="predicted"/>
<accession>A0ACD5DD93</accession>